<dbReference type="Gene3D" id="3.30.470.20">
    <property type="entry name" value="ATP-grasp fold, B domain"/>
    <property type="match status" value="1"/>
</dbReference>
<dbReference type="GO" id="GO:0005829">
    <property type="term" value="C:cytosol"/>
    <property type="evidence" value="ECO:0007669"/>
    <property type="project" value="TreeGrafter"/>
</dbReference>
<dbReference type="Proteomes" id="UP000191110">
    <property type="component" value="Unassembled WGS sequence"/>
</dbReference>
<protein>
    <recommendedName>
        <fullName evidence="6 18">D-alanine--D-alanine ligase</fullName>
        <ecNumber evidence="6 18">6.3.2.4</ecNumber>
    </recommendedName>
    <alternativeName>
        <fullName evidence="18">D-Ala-D-Ala ligase</fullName>
    </alternativeName>
    <alternativeName>
        <fullName evidence="18">D-alanylalanine synthetase</fullName>
    </alternativeName>
</protein>
<dbReference type="UniPathway" id="UPA00219"/>
<sequence length="314" mass="33543">MSSSTQHTPADYGKVAVLMGGDSAEREVSLNSGGAVLAALQSQGVDAQGVDFRAGMLAELAEAGFDRVFIVLHGRMGEDGVVQGALELLDLPYTGSGVLGSALGMDKLRCKKLWTGSDLPTPKFLQLRSGFDAAAVVAQLGLPLMVKPGREGSSIGMSRVERVEDLEAAFNAAVVFDEMVFAEQWISGGEYTVALLGGETLPPIRLETPHAFYDYKAKYQADDTSYHCPCGLDSEDEQQLRALALAAFNAAGAEGWGRVDFMRDEQGAFWLIEVNTVPGMTDHSLVPMAATEAGINFEKLVLRILDTSFDGVVQ</sequence>
<dbReference type="SUPFAM" id="SSF56059">
    <property type="entry name" value="Glutathione synthetase ATP-binding domain-like"/>
    <property type="match status" value="1"/>
</dbReference>
<dbReference type="Gene3D" id="3.30.1490.20">
    <property type="entry name" value="ATP-grasp fold, A domain"/>
    <property type="match status" value="1"/>
</dbReference>
<dbReference type="NCBIfam" id="TIGR01205">
    <property type="entry name" value="D_ala_D_alaTIGR"/>
    <property type="match status" value="1"/>
</dbReference>
<keyword evidence="12 20" id="KW-0460">Magnesium</keyword>
<evidence type="ECO:0000256" key="9">
    <source>
        <dbReference type="ARBA" id="ARBA00022723"/>
    </source>
</evidence>
<comment type="subcellular location">
    <subcellularLocation>
        <location evidence="3 18">Cytoplasm</location>
    </subcellularLocation>
</comment>
<dbReference type="RefSeq" id="WP_078482469.1">
    <property type="nucleotide sequence ID" value="NZ_MPRL01000005.1"/>
</dbReference>
<keyword evidence="13 18" id="KW-0133">Cell shape</keyword>
<keyword evidence="24" id="KW-1185">Reference proteome</keyword>
<dbReference type="InterPro" id="IPR000291">
    <property type="entry name" value="D-Ala_lig_Van_CS"/>
</dbReference>
<keyword evidence="15 20" id="KW-0464">Manganese</keyword>
<dbReference type="OrthoDB" id="9813261at2"/>
<comment type="function">
    <text evidence="2 18">Cell wall formation.</text>
</comment>
<gene>
    <name evidence="18" type="primary">ddl</name>
    <name evidence="23" type="ORF">BOW53_02285</name>
</gene>
<evidence type="ECO:0000256" key="1">
    <source>
        <dbReference type="ARBA" id="ARBA00001936"/>
    </source>
</evidence>
<dbReference type="FunFam" id="3.40.50.20:FF:000013">
    <property type="entry name" value="D-alanine--D-alanine ligase"/>
    <property type="match status" value="1"/>
</dbReference>
<dbReference type="PIRSF" id="PIRSF039102">
    <property type="entry name" value="Ddl/VanB"/>
    <property type="match status" value="1"/>
</dbReference>
<evidence type="ECO:0000256" key="15">
    <source>
        <dbReference type="ARBA" id="ARBA00023211"/>
    </source>
</evidence>
<accession>A0A1T2LA79</accession>
<feature type="domain" description="ATP-grasp" evidence="22">
    <location>
        <begin position="111"/>
        <end position="306"/>
    </location>
</feature>
<keyword evidence="11 21" id="KW-0067">ATP-binding</keyword>
<name>A0A1T2LA79_9GAMM</name>
<evidence type="ECO:0000256" key="20">
    <source>
        <dbReference type="PIRSR" id="PIRSR039102-3"/>
    </source>
</evidence>
<evidence type="ECO:0000256" key="6">
    <source>
        <dbReference type="ARBA" id="ARBA00012216"/>
    </source>
</evidence>
<feature type="binding site" evidence="20">
    <location>
        <position position="273"/>
    </location>
    <ligand>
        <name>Mg(2+)</name>
        <dbReference type="ChEBI" id="CHEBI:18420"/>
        <label>1</label>
    </ligand>
</feature>
<dbReference type="InterPro" id="IPR011095">
    <property type="entry name" value="Dala_Dala_lig_C"/>
</dbReference>
<evidence type="ECO:0000259" key="22">
    <source>
        <dbReference type="PROSITE" id="PS50975"/>
    </source>
</evidence>
<evidence type="ECO:0000256" key="4">
    <source>
        <dbReference type="ARBA" id="ARBA00004752"/>
    </source>
</evidence>
<comment type="similarity">
    <text evidence="5 18">Belongs to the D-alanine--D-alanine ligase family.</text>
</comment>
<dbReference type="NCBIfam" id="NF002378">
    <property type="entry name" value="PRK01372.1"/>
    <property type="match status" value="1"/>
</dbReference>
<evidence type="ECO:0000256" key="2">
    <source>
        <dbReference type="ARBA" id="ARBA00003921"/>
    </source>
</evidence>
<dbReference type="GO" id="GO:0008360">
    <property type="term" value="P:regulation of cell shape"/>
    <property type="evidence" value="ECO:0007669"/>
    <property type="project" value="UniProtKB-KW"/>
</dbReference>
<dbReference type="PANTHER" id="PTHR23132">
    <property type="entry name" value="D-ALANINE--D-ALANINE LIGASE"/>
    <property type="match status" value="1"/>
</dbReference>
<evidence type="ECO:0000313" key="23">
    <source>
        <dbReference type="EMBL" id="OOZ41846.1"/>
    </source>
</evidence>
<comment type="cofactor">
    <cofactor evidence="1">
        <name>Mn(2+)</name>
        <dbReference type="ChEBI" id="CHEBI:29035"/>
    </cofactor>
</comment>
<organism evidence="23 24">
    <name type="scientific">Solemya pervernicosa gill symbiont</name>
    <dbReference type="NCBI Taxonomy" id="642797"/>
    <lineage>
        <taxon>Bacteria</taxon>
        <taxon>Pseudomonadati</taxon>
        <taxon>Pseudomonadota</taxon>
        <taxon>Gammaproteobacteria</taxon>
        <taxon>sulfur-oxidizing symbionts</taxon>
    </lineage>
</organism>
<keyword evidence="14 18" id="KW-0573">Peptidoglycan synthesis</keyword>
<comment type="pathway">
    <text evidence="4 18">Cell wall biogenesis; peptidoglycan biosynthesis.</text>
</comment>
<evidence type="ECO:0000256" key="13">
    <source>
        <dbReference type="ARBA" id="ARBA00022960"/>
    </source>
</evidence>
<dbReference type="PROSITE" id="PS00844">
    <property type="entry name" value="DALA_DALA_LIGASE_2"/>
    <property type="match status" value="1"/>
</dbReference>
<dbReference type="PROSITE" id="PS50975">
    <property type="entry name" value="ATP_GRASP"/>
    <property type="match status" value="1"/>
</dbReference>
<feature type="binding site" evidence="20">
    <location>
        <position position="273"/>
    </location>
    <ligand>
        <name>Mg(2+)</name>
        <dbReference type="ChEBI" id="CHEBI:18420"/>
        <label>2</label>
    </ligand>
</feature>
<evidence type="ECO:0000256" key="17">
    <source>
        <dbReference type="ARBA" id="ARBA00047614"/>
    </source>
</evidence>
<keyword evidence="9 20" id="KW-0479">Metal-binding</keyword>
<feature type="binding site" evidence="20">
    <location>
        <position position="260"/>
    </location>
    <ligand>
        <name>Mg(2+)</name>
        <dbReference type="ChEBI" id="CHEBI:18420"/>
        <label>1</label>
    </ligand>
</feature>
<evidence type="ECO:0000256" key="7">
    <source>
        <dbReference type="ARBA" id="ARBA00022490"/>
    </source>
</evidence>
<dbReference type="AlphaFoldDB" id="A0A1T2LA79"/>
<keyword evidence="16 18" id="KW-0961">Cell wall biogenesis/degradation</keyword>
<evidence type="ECO:0000256" key="11">
    <source>
        <dbReference type="ARBA" id="ARBA00022840"/>
    </source>
</evidence>
<dbReference type="SUPFAM" id="SSF52440">
    <property type="entry name" value="PreATP-grasp domain"/>
    <property type="match status" value="1"/>
</dbReference>
<feature type="active site" evidence="19">
    <location>
        <position position="284"/>
    </location>
</feature>
<evidence type="ECO:0000256" key="18">
    <source>
        <dbReference type="HAMAP-Rule" id="MF_00047"/>
    </source>
</evidence>
<reference evidence="23 24" key="1">
    <citation type="submission" date="2016-11" db="EMBL/GenBank/DDBJ databases">
        <title>Mixed transmission modes and dynamic genome evolution in an obligate animal-bacterial symbiosis.</title>
        <authorList>
            <person name="Russell S.L."/>
            <person name="Corbett-Detig R.B."/>
            <person name="Cavanaugh C.M."/>
        </authorList>
    </citation>
    <scope>NUCLEOTIDE SEQUENCE [LARGE SCALE GENOMIC DNA]</scope>
    <source>
        <strain evidence="23">Sveles-Q1</strain>
    </source>
</reference>
<dbReference type="HAMAP" id="MF_00047">
    <property type="entry name" value="Dala_Dala_lig"/>
    <property type="match status" value="1"/>
</dbReference>
<dbReference type="PANTHER" id="PTHR23132:SF23">
    <property type="entry name" value="D-ALANINE--D-ALANINE LIGASE B"/>
    <property type="match status" value="1"/>
</dbReference>
<dbReference type="InterPro" id="IPR005905">
    <property type="entry name" value="D_ala_D_ala"/>
</dbReference>
<dbReference type="InterPro" id="IPR011761">
    <property type="entry name" value="ATP-grasp"/>
</dbReference>
<dbReference type="EMBL" id="MPRL01000005">
    <property type="protein sequence ID" value="OOZ41846.1"/>
    <property type="molecule type" value="Genomic_DNA"/>
</dbReference>
<dbReference type="EC" id="6.3.2.4" evidence="6 18"/>
<proteinExistence type="inferred from homology"/>
<dbReference type="PROSITE" id="PS00843">
    <property type="entry name" value="DALA_DALA_LIGASE_1"/>
    <property type="match status" value="1"/>
</dbReference>
<dbReference type="FunFam" id="3.30.470.20:FF:000008">
    <property type="entry name" value="D-alanine--D-alanine ligase"/>
    <property type="match status" value="1"/>
</dbReference>
<keyword evidence="10 21" id="KW-0547">Nucleotide-binding</keyword>
<feature type="binding site" evidence="20">
    <location>
        <position position="275"/>
    </location>
    <ligand>
        <name>Mg(2+)</name>
        <dbReference type="ChEBI" id="CHEBI:18420"/>
        <label>2</label>
    </ligand>
</feature>
<keyword evidence="8 18" id="KW-0436">Ligase</keyword>
<evidence type="ECO:0000256" key="21">
    <source>
        <dbReference type="PROSITE-ProRule" id="PRU00409"/>
    </source>
</evidence>
<evidence type="ECO:0000256" key="3">
    <source>
        <dbReference type="ARBA" id="ARBA00004496"/>
    </source>
</evidence>
<dbReference type="Pfam" id="PF07478">
    <property type="entry name" value="Dala_Dala_lig_C"/>
    <property type="match status" value="1"/>
</dbReference>
<evidence type="ECO:0000256" key="14">
    <source>
        <dbReference type="ARBA" id="ARBA00022984"/>
    </source>
</evidence>
<dbReference type="GO" id="GO:0009252">
    <property type="term" value="P:peptidoglycan biosynthetic process"/>
    <property type="evidence" value="ECO:0007669"/>
    <property type="project" value="UniProtKB-UniRule"/>
</dbReference>
<dbReference type="GO" id="GO:0046872">
    <property type="term" value="F:metal ion binding"/>
    <property type="evidence" value="ECO:0007669"/>
    <property type="project" value="UniProtKB-KW"/>
</dbReference>
<feature type="active site" evidence="19">
    <location>
        <position position="153"/>
    </location>
</feature>
<dbReference type="Gene3D" id="3.40.50.20">
    <property type="match status" value="1"/>
</dbReference>
<evidence type="ECO:0000256" key="5">
    <source>
        <dbReference type="ARBA" id="ARBA00010871"/>
    </source>
</evidence>
<evidence type="ECO:0000256" key="19">
    <source>
        <dbReference type="PIRSR" id="PIRSR039102-1"/>
    </source>
</evidence>
<comment type="cofactor">
    <cofactor evidence="20">
        <name>Mg(2+)</name>
        <dbReference type="ChEBI" id="CHEBI:18420"/>
    </cofactor>
    <cofactor evidence="20">
        <name>Mn(2+)</name>
        <dbReference type="ChEBI" id="CHEBI:29035"/>
    </cofactor>
    <text evidence="20">Binds 2 magnesium or manganese ions per subunit.</text>
</comment>
<dbReference type="Pfam" id="PF01820">
    <property type="entry name" value="Dala_Dala_lig_N"/>
    <property type="match status" value="1"/>
</dbReference>
<evidence type="ECO:0000256" key="12">
    <source>
        <dbReference type="ARBA" id="ARBA00022842"/>
    </source>
</evidence>
<keyword evidence="7 18" id="KW-0963">Cytoplasm</keyword>
<dbReference type="InterPro" id="IPR013815">
    <property type="entry name" value="ATP_grasp_subdomain_1"/>
</dbReference>
<dbReference type="InterPro" id="IPR016185">
    <property type="entry name" value="PreATP-grasp_dom_sf"/>
</dbReference>
<dbReference type="GO" id="GO:0071555">
    <property type="term" value="P:cell wall organization"/>
    <property type="evidence" value="ECO:0007669"/>
    <property type="project" value="UniProtKB-KW"/>
</dbReference>
<evidence type="ECO:0000256" key="10">
    <source>
        <dbReference type="ARBA" id="ARBA00022741"/>
    </source>
</evidence>
<evidence type="ECO:0000256" key="16">
    <source>
        <dbReference type="ARBA" id="ARBA00023316"/>
    </source>
</evidence>
<dbReference type="GO" id="GO:0005524">
    <property type="term" value="F:ATP binding"/>
    <property type="evidence" value="ECO:0007669"/>
    <property type="project" value="UniProtKB-UniRule"/>
</dbReference>
<comment type="caution">
    <text evidence="23">The sequence shown here is derived from an EMBL/GenBank/DDBJ whole genome shotgun (WGS) entry which is preliminary data.</text>
</comment>
<dbReference type="InterPro" id="IPR011127">
    <property type="entry name" value="Dala_Dala_lig_N"/>
</dbReference>
<dbReference type="GO" id="GO:0008716">
    <property type="term" value="F:D-alanine-D-alanine ligase activity"/>
    <property type="evidence" value="ECO:0007669"/>
    <property type="project" value="UniProtKB-UniRule"/>
</dbReference>
<evidence type="ECO:0000313" key="24">
    <source>
        <dbReference type="Proteomes" id="UP000191110"/>
    </source>
</evidence>
<evidence type="ECO:0000256" key="8">
    <source>
        <dbReference type="ARBA" id="ARBA00022598"/>
    </source>
</evidence>
<comment type="catalytic activity">
    <reaction evidence="17 18">
        <text>2 D-alanine + ATP = D-alanyl-D-alanine + ADP + phosphate + H(+)</text>
        <dbReference type="Rhea" id="RHEA:11224"/>
        <dbReference type="ChEBI" id="CHEBI:15378"/>
        <dbReference type="ChEBI" id="CHEBI:30616"/>
        <dbReference type="ChEBI" id="CHEBI:43474"/>
        <dbReference type="ChEBI" id="CHEBI:57416"/>
        <dbReference type="ChEBI" id="CHEBI:57822"/>
        <dbReference type="ChEBI" id="CHEBI:456216"/>
        <dbReference type="EC" id="6.3.2.4"/>
    </reaction>
</comment>
<feature type="active site" evidence="19">
    <location>
        <position position="25"/>
    </location>
</feature>